<keyword evidence="2" id="KW-1185">Reference proteome</keyword>
<dbReference type="Proteomes" id="UP000242877">
    <property type="component" value="Unassembled WGS sequence"/>
</dbReference>
<proteinExistence type="predicted"/>
<evidence type="ECO:0000313" key="1">
    <source>
        <dbReference type="EMBL" id="KZZ96316.1"/>
    </source>
</evidence>
<dbReference type="AlphaFoldDB" id="A0A168C9F4"/>
<evidence type="ECO:0000313" key="2">
    <source>
        <dbReference type="Proteomes" id="UP000242877"/>
    </source>
</evidence>
<comment type="caution">
    <text evidence="1">The sequence shown here is derived from an EMBL/GenBank/DDBJ whole genome shotgun (WGS) entry which is preliminary data.</text>
</comment>
<accession>A0A168C9F4</accession>
<gene>
    <name evidence="1" type="ORF">AAP_01089</name>
</gene>
<protein>
    <submittedName>
        <fullName evidence="1">Uncharacterized protein</fullName>
    </submittedName>
</protein>
<name>A0A168C9F4_9EURO</name>
<dbReference type="VEuPathDB" id="FungiDB:AAP_01089"/>
<sequence>MESTKEDVFESPTGVLFVYSVRKPISLPRELRSRNRVVDPVGRALDYYSSAAIQEWPSGEHTETEHDRKARDNCNNATFWLAMARYCNMCVQSILKLRVMRKHGLQRCTRNTQARRASTRRRDEPLDLFRSWNQKSATSKLVRFQVAGEPVKMV</sequence>
<organism evidence="1 2">
    <name type="scientific">Ascosphaera apis ARSEF 7405</name>
    <dbReference type="NCBI Taxonomy" id="392613"/>
    <lineage>
        <taxon>Eukaryota</taxon>
        <taxon>Fungi</taxon>
        <taxon>Dikarya</taxon>
        <taxon>Ascomycota</taxon>
        <taxon>Pezizomycotina</taxon>
        <taxon>Eurotiomycetes</taxon>
        <taxon>Eurotiomycetidae</taxon>
        <taxon>Onygenales</taxon>
        <taxon>Ascosphaeraceae</taxon>
        <taxon>Ascosphaera</taxon>
    </lineage>
</organism>
<dbReference type="EMBL" id="AZGZ01000003">
    <property type="protein sequence ID" value="KZZ96316.1"/>
    <property type="molecule type" value="Genomic_DNA"/>
</dbReference>
<reference evidence="1 2" key="1">
    <citation type="journal article" date="2016" name="Genome Biol. Evol.">
        <title>Divergent and convergent evolution of fungal pathogenicity.</title>
        <authorList>
            <person name="Shang Y."/>
            <person name="Xiao G."/>
            <person name="Zheng P."/>
            <person name="Cen K."/>
            <person name="Zhan S."/>
            <person name="Wang C."/>
        </authorList>
    </citation>
    <scope>NUCLEOTIDE SEQUENCE [LARGE SCALE GENOMIC DNA]</scope>
    <source>
        <strain evidence="1 2">ARSEF 7405</strain>
    </source>
</reference>